<dbReference type="Proteomes" id="UP001168575">
    <property type="component" value="Unassembled WGS sequence"/>
</dbReference>
<keyword evidence="6" id="KW-1185">Reference proteome</keyword>
<accession>A0AA43RKH9</accession>
<feature type="domain" description="4Fe-4S ferredoxin-type" evidence="4">
    <location>
        <begin position="13"/>
        <end position="44"/>
    </location>
</feature>
<dbReference type="Gene3D" id="3.30.70.20">
    <property type="match status" value="1"/>
</dbReference>
<organism evidence="5 6">
    <name type="scientific">Phoenicibacter congonensis</name>
    <dbReference type="NCBI Taxonomy" id="1944646"/>
    <lineage>
        <taxon>Bacteria</taxon>
        <taxon>Bacillati</taxon>
        <taxon>Actinomycetota</taxon>
        <taxon>Coriobacteriia</taxon>
        <taxon>Eggerthellales</taxon>
        <taxon>Eggerthellaceae</taxon>
        <taxon>Phoenicibacter</taxon>
    </lineage>
</organism>
<dbReference type="InterPro" id="IPR017900">
    <property type="entry name" value="4Fe4S_Fe_S_CS"/>
</dbReference>
<keyword evidence="1" id="KW-0479">Metal-binding</keyword>
<evidence type="ECO:0000313" key="6">
    <source>
        <dbReference type="Proteomes" id="UP001168575"/>
    </source>
</evidence>
<dbReference type="AlphaFoldDB" id="A0AA43RKH9"/>
<dbReference type="EMBL" id="JAUMVS010000400">
    <property type="protein sequence ID" value="MDO4842978.1"/>
    <property type="molecule type" value="Genomic_DNA"/>
</dbReference>
<dbReference type="GO" id="GO:0046872">
    <property type="term" value="F:metal ion binding"/>
    <property type="evidence" value="ECO:0007669"/>
    <property type="project" value="UniProtKB-KW"/>
</dbReference>
<dbReference type="PROSITE" id="PS51379">
    <property type="entry name" value="4FE4S_FER_2"/>
    <property type="match status" value="1"/>
</dbReference>
<dbReference type="SUPFAM" id="SSF54862">
    <property type="entry name" value="4Fe-4S ferredoxins"/>
    <property type="match status" value="1"/>
</dbReference>
<evidence type="ECO:0000313" key="5">
    <source>
        <dbReference type="EMBL" id="MDO4842978.1"/>
    </source>
</evidence>
<evidence type="ECO:0000256" key="1">
    <source>
        <dbReference type="ARBA" id="ARBA00022723"/>
    </source>
</evidence>
<evidence type="ECO:0000256" key="3">
    <source>
        <dbReference type="ARBA" id="ARBA00023014"/>
    </source>
</evidence>
<dbReference type="InterPro" id="IPR017896">
    <property type="entry name" value="4Fe4S_Fe-S-bd"/>
</dbReference>
<comment type="caution">
    <text evidence="5">The sequence shown here is derived from an EMBL/GenBank/DDBJ whole genome shotgun (WGS) entry which is preliminary data.</text>
</comment>
<dbReference type="Pfam" id="PF13187">
    <property type="entry name" value="Fer4_9"/>
    <property type="match status" value="1"/>
</dbReference>
<proteinExistence type="predicted"/>
<evidence type="ECO:0000259" key="4">
    <source>
        <dbReference type="PROSITE" id="PS51379"/>
    </source>
</evidence>
<evidence type="ECO:0000256" key="2">
    <source>
        <dbReference type="ARBA" id="ARBA00023004"/>
    </source>
</evidence>
<keyword evidence="2" id="KW-0408">Iron</keyword>
<sequence>GLCARVCPMGSINPENVKEFIGICIKCGACIKKCPMQAKYYEDAGYLYHQHELEEGYTRRAEPAIFTR</sequence>
<reference evidence="5" key="1">
    <citation type="submission" date="2023-07" db="EMBL/GenBank/DDBJ databases">
        <title>Between Cages and Wild: Unraveling the Impact of Captivity on Animal Microbiomes and Antimicrobial Resistance.</title>
        <authorList>
            <person name="Schmartz G.P."/>
            <person name="Rehner J."/>
            <person name="Schuff M.J."/>
            <person name="Becker S.L."/>
            <person name="Kravczyk M."/>
            <person name="Gurevich A."/>
            <person name="Francke R."/>
            <person name="Mueller R."/>
            <person name="Keller V."/>
            <person name="Keller A."/>
        </authorList>
    </citation>
    <scope>NUCLEOTIDE SEQUENCE</scope>
    <source>
        <strain evidence="5">S12M_St_49</strain>
    </source>
</reference>
<gene>
    <name evidence="5" type="ORF">Q3982_09905</name>
</gene>
<dbReference type="PROSITE" id="PS00198">
    <property type="entry name" value="4FE4S_FER_1"/>
    <property type="match status" value="1"/>
</dbReference>
<name>A0AA43RKH9_9ACTN</name>
<dbReference type="GO" id="GO:0051536">
    <property type="term" value="F:iron-sulfur cluster binding"/>
    <property type="evidence" value="ECO:0007669"/>
    <property type="project" value="UniProtKB-KW"/>
</dbReference>
<protein>
    <recommendedName>
        <fullName evidence="4">4Fe-4S ferredoxin-type domain-containing protein</fullName>
    </recommendedName>
</protein>
<feature type="non-terminal residue" evidence="5">
    <location>
        <position position="1"/>
    </location>
</feature>
<keyword evidence="3" id="KW-0411">Iron-sulfur</keyword>